<feature type="transmembrane region" description="Helical" evidence="1">
    <location>
        <begin position="12"/>
        <end position="33"/>
    </location>
</feature>
<accession>A0ABW7NWE6</accession>
<name>A0ABW7NWE6_9PSED</name>
<keyword evidence="1" id="KW-1133">Transmembrane helix</keyword>
<proteinExistence type="predicted"/>
<dbReference type="Proteomes" id="UP001610657">
    <property type="component" value="Unassembled WGS sequence"/>
</dbReference>
<comment type="caution">
    <text evidence="2">The sequence shown here is derived from an EMBL/GenBank/DDBJ whole genome shotgun (WGS) entry which is preliminary data.</text>
</comment>
<keyword evidence="1" id="KW-0472">Membrane</keyword>
<dbReference type="EMBL" id="JAVCQK010000364">
    <property type="protein sequence ID" value="MFH7519104.1"/>
    <property type="molecule type" value="Genomic_DNA"/>
</dbReference>
<protein>
    <submittedName>
        <fullName evidence="2">Efflux RND transporter permease subunit</fullName>
    </submittedName>
</protein>
<feature type="non-terminal residue" evidence="2">
    <location>
        <position position="61"/>
    </location>
</feature>
<dbReference type="Gene3D" id="3.30.70.1430">
    <property type="entry name" value="Multidrug efflux transporter AcrB pore domain"/>
    <property type="match status" value="1"/>
</dbReference>
<keyword evidence="1" id="KW-0812">Transmembrane</keyword>
<evidence type="ECO:0000256" key="1">
    <source>
        <dbReference type="SAM" id="Phobius"/>
    </source>
</evidence>
<keyword evidence="3" id="KW-1185">Reference proteome</keyword>
<dbReference type="Gene3D" id="1.20.1640.10">
    <property type="entry name" value="Multidrug efflux transporter AcrB transmembrane domain"/>
    <property type="match status" value="1"/>
</dbReference>
<dbReference type="Pfam" id="PF00873">
    <property type="entry name" value="ACR_tran"/>
    <property type="match status" value="1"/>
</dbReference>
<dbReference type="RefSeq" id="WP_395577857.1">
    <property type="nucleotide sequence ID" value="NZ_JAVCQK010000364.1"/>
</dbReference>
<sequence>MSWLTKWSFKNKAAITIMSILILALGVISYFTLPMEFLPTADQPQVSVVVMGQGTDADSMG</sequence>
<organism evidence="2 3">
    <name type="scientific">Pseudomonas syringae pv. tagetis</name>
    <dbReference type="NCBI Taxonomy" id="129140"/>
    <lineage>
        <taxon>Bacteria</taxon>
        <taxon>Pseudomonadati</taxon>
        <taxon>Pseudomonadota</taxon>
        <taxon>Gammaproteobacteria</taxon>
        <taxon>Pseudomonadales</taxon>
        <taxon>Pseudomonadaceae</taxon>
        <taxon>Pseudomonas</taxon>
    </lineage>
</organism>
<evidence type="ECO:0000313" key="2">
    <source>
        <dbReference type="EMBL" id="MFH7519104.1"/>
    </source>
</evidence>
<evidence type="ECO:0000313" key="3">
    <source>
        <dbReference type="Proteomes" id="UP001610657"/>
    </source>
</evidence>
<dbReference type="InterPro" id="IPR001036">
    <property type="entry name" value="Acrflvin-R"/>
</dbReference>
<reference evidence="2 3" key="1">
    <citation type="submission" date="2023-08" db="EMBL/GenBank/DDBJ databases">
        <title>Genomic and mutational analysis of Pseudomonas syringae pv. tagetis EB037 pathogenicity on sunflower.</title>
        <authorList>
            <person name="Maul J.E."/>
        </authorList>
    </citation>
    <scope>NUCLEOTIDE SEQUENCE [LARGE SCALE GENOMIC DNA]</scope>
    <source>
        <strain evidence="2 3">EB037_T1</strain>
    </source>
</reference>
<gene>
    <name evidence="2" type="ORF">RA271_28690</name>
</gene>